<sequence length="270" mass="31379">MFRDNYTRRIYRFINGRVIVDDKLNEIKGNGSHKVLFLHGFNSNKKFVFPLVSKHREYSILSFDFPTKTTEEFNYNYATIESFTLFAQNIIDTINEPFTIVGHSLGGAIAMGLKSKFIKNKILLCPLNPFSETERVKDWLLPNDMKQSLESISSLFNGLNKELSNNLDFISSTFLRDINTKRGWYQKMVLEEICNPLYIKSNLYETYKNNENKTLLIQGDKDLFIKNESSKNTSREFNFGYLELKNAGHSLLHEKPTEINELLNKIVANE</sequence>
<dbReference type="InterPro" id="IPR050266">
    <property type="entry name" value="AB_hydrolase_sf"/>
</dbReference>
<accession>A0A4R0XXX5</accession>
<dbReference type="PANTHER" id="PTHR43798">
    <property type="entry name" value="MONOACYLGLYCEROL LIPASE"/>
    <property type="match status" value="1"/>
</dbReference>
<keyword evidence="2" id="KW-0719">Serine esterase</keyword>
<dbReference type="Pfam" id="PF12697">
    <property type="entry name" value="Abhydrolase_6"/>
    <property type="match status" value="1"/>
</dbReference>
<dbReference type="InterPro" id="IPR029058">
    <property type="entry name" value="AB_hydrolase_fold"/>
</dbReference>
<reference evidence="4 5" key="1">
    <citation type="submission" date="2018-02" db="EMBL/GenBank/DDBJ databases">
        <title>Mycoplasma marinum and Mycoplasma todarodis sp. nov., moderately halophilic and psychrotolerant mycoplasmas isolated from cephalopods.</title>
        <authorList>
            <person name="Viver T."/>
        </authorList>
    </citation>
    <scope>NUCLEOTIDE SEQUENCE [LARGE SCALE GENOMIC DNA]</scope>
    <source>
        <strain evidence="4 5">PE</strain>
    </source>
</reference>
<dbReference type="SUPFAM" id="SSF53474">
    <property type="entry name" value="alpha/beta-Hydrolases"/>
    <property type="match status" value="1"/>
</dbReference>
<dbReference type="GO" id="GO:0052689">
    <property type="term" value="F:carboxylic ester hydrolase activity"/>
    <property type="evidence" value="ECO:0007669"/>
    <property type="project" value="UniProtKB-KW"/>
</dbReference>
<evidence type="ECO:0000256" key="2">
    <source>
        <dbReference type="ARBA" id="ARBA00022487"/>
    </source>
</evidence>
<dbReference type="EMBL" id="PSZO01000002">
    <property type="protein sequence ID" value="TCG11897.1"/>
    <property type="molecule type" value="Genomic_DNA"/>
</dbReference>
<protein>
    <recommendedName>
        <fullName evidence="3">AB hydrolase-1 domain-containing protein</fullName>
    </recommendedName>
</protein>
<dbReference type="OrthoDB" id="397642at2"/>
<gene>
    <name evidence="4" type="ORF">C4B24_00680</name>
</gene>
<evidence type="ECO:0000259" key="3">
    <source>
        <dbReference type="Pfam" id="PF12697"/>
    </source>
</evidence>
<dbReference type="InterPro" id="IPR000073">
    <property type="entry name" value="AB_hydrolase_1"/>
</dbReference>
<dbReference type="PANTHER" id="PTHR43798:SF33">
    <property type="entry name" value="HYDROLASE, PUTATIVE (AFU_ORTHOLOGUE AFUA_2G14860)-RELATED"/>
    <property type="match status" value="1"/>
</dbReference>
<proteinExistence type="inferred from homology"/>
<keyword evidence="5" id="KW-1185">Reference proteome</keyword>
<comment type="caution">
    <text evidence="4">The sequence shown here is derived from an EMBL/GenBank/DDBJ whole genome shotgun (WGS) entry which is preliminary data.</text>
</comment>
<dbReference type="AlphaFoldDB" id="A0A4R0XXX5"/>
<evidence type="ECO:0000256" key="1">
    <source>
        <dbReference type="ARBA" id="ARBA00006989"/>
    </source>
</evidence>
<feature type="domain" description="AB hydrolase-1" evidence="3">
    <location>
        <begin position="35"/>
        <end position="261"/>
    </location>
</feature>
<organism evidence="4 5">
    <name type="scientific">Mycoplasma marinum</name>
    <dbReference type="NCBI Taxonomy" id="1937190"/>
    <lineage>
        <taxon>Bacteria</taxon>
        <taxon>Bacillati</taxon>
        <taxon>Mycoplasmatota</taxon>
        <taxon>Mollicutes</taxon>
        <taxon>Mycoplasmataceae</taxon>
        <taxon>Mycoplasma</taxon>
    </lineage>
</organism>
<dbReference type="Gene3D" id="3.40.50.1820">
    <property type="entry name" value="alpha/beta hydrolase"/>
    <property type="match status" value="1"/>
</dbReference>
<name>A0A4R0XXX5_9MOLU</name>
<evidence type="ECO:0000313" key="5">
    <source>
        <dbReference type="Proteomes" id="UP000294192"/>
    </source>
</evidence>
<comment type="similarity">
    <text evidence="1">Belongs to the lipase/esterase LIP3/BchO family.</text>
</comment>
<dbReference type="Proteomes" id="UP000294192">
    <property type="component" value="Unassembled WGS sequence"/>
</dbReference>
<evidence type="ECO:0000313" key="4">
    <source>
        <dbReference type="EMBL" id="TCG11897.1"/>
    </source>
</evidence>
<dbReference type="GO" id="GO:0016020">
    <property type="term" value="C:membrane"/>
    <property type="evidence" value="ECO:0007669"/>
    <property type="project" value="TreeGrafter"/>
</dbReference>
<keyword evidence="2" id="KW-0378">Hydrolase</keyword>